<dbReference type="EMBL" id="KN716348">
    <property type="protein sequence ID" value="KJH46534.1"/>
    <property type="molecule type" value="Genomic_DNA"/>
</dbReference>
<gene>
    <name evidence="1" type="ORF">DICVIV_07402</name>
</gene>
<dbReference type="AlphaFoldDB" id="A0A0D8XS02"/>
<organism evidence="1 2">
    <name type="scientific">Dictyocaulus viviparus</name>
    <name type="common">Bovine lungworm</name>
    <dbReference type="NCBI Taxonomy" id="29172"/>
    <lineage>
        <taxon>Eukaryota</taxon>
        <taxon>Metazoa</taxon>
        <taxon>Ecdysozoa</taxon>
        <taxon>Nematoda</taxon>
        <taxon>Chromadorea</taxon>
        <taxon>Rhabditida</taxon>
        <taxon>Rhabditina</taxon>
        <taxon>Rhabditomorpha</taxon>
        <taxon>Strongyloidea</taxon>
        <taxon>Metastrongylidae</taxon>
        <taxon>Dictyocaulus</taxon>
    </lineage>
</organism>
<protein>
    <submittedName>
        <fullName evidence="1">Uncharacterized protein</fullName>
    </submittedName>
</protein>
<proteinExistence type="predicted"/>
<dbReference type="Gene3D" id="3.30.70.260">
    <property type="match status" value="1"/>
</dbReference>
<evidence type="ECO:0000313" key="2">
    <source>
        <dbReference type="Proteomes" id="UP000053766"/>
    </source>
</evidence>
<sequence length="69" mass="8139">MFVNVRDPLAPDRKHRPFTEKYTDLWRSMLRNNHVVSEVLFEAVNLLTISVTLFNRFILALKGREIPVL</sequence>
<accession>A0A0D8XS02</accession>
<name>A0A0D8XS02_DICVI</name>
<reference evidence="1 2" key="1">
    <citation type="submission" date="2013-11" db="EMBL/GenBank/DDBJ databases">
        <title>Draft genome of the bovine lungworm Dictyocaulus viviparus.</title>
        <authorList>
            <person name="Mitreva M."/>
        </authorList>
    </citation>
    <scope>NUCLEOTIDE SEQUENCE [LARGE SCALE GENOMIC DNA]</scope>
    <source>
        <strain evidence="1 2">HannoverDv2000</strain>
    </source>
</reference>
<evidence type="ECO:0000313" key="1">
    <source>
        <dbReference type="EMBL" id="KJH46534.1"/>
    </source>
</evidence>
<keyword evidence="2" id="KW-1185">Reference proteome</keyword>
<dbReference type="OrthoDB" id="75833at2759"/>
<reference evidence="2" key="2">
    <citation type="journal article" date="2016" name="Sci. Rep.">
        <title>Dictyocaulus viviparus genome, variome and transcriptome elucidate lungworm biology and support future intervention.</title>
        <authorList>
            <person name="McNulty S.N."/>
            <person name="Strube C."/>
            <person name="Rosa B.A."/>
            <person name="Martin J.C."/>
            <person name="Tyagi R."/>
            <person name="Choi Y.J."/>
            <person name="Wang Q."/>
            <person name="Hallsworth Pepin K."/>
            <person name="Zhang X."/>
            <person name="Ozersky P."/>
            <person name="Wilson R.K."/>
            <person name="Sternberg P.W."/>
            <person name="Gasser R.B."/>
            <person name="Mitreva M."/>
        </authorList>
    </citation>
    <scope>NUCLEOTIDE SEQUENCE [LARGE SCALE GENOMIC DNA]</scope>
    <source>
        <strain evidence="2">HannoverDv2000</strain>
    </source>
</reference>
<dbReference type="Proteomes" id="UP000053766">
    <property type="component" value="Unassembled WGS sequence"/>
</dbReference>